<gene>
    <name evidence="2" type="ORF">EPA93_34810</name>
</gene>
<evidence type="ECO:0000313" key="2">
    <source>
        <dbReference type="EMBL" id="QBD80864.1"/>
    </source>
</evidence>
<protein>
    <submittedName>
        <fullName evidence="2">Uncharacterized protein</fullName>
    </submittedName>
</protein>
<dbReference type="RefSeq" id="WP_129891926.1">
    <property type="nucleotide sequence ID" value="NZ_CP035758.1"/>
</dbReference>
<keyword evidence="3" id="KW-1185">Reference proteome</keyword>
<dbReference type="Proteomes" id="UP000290365">
    <property type="component" value="Chromosome"/>
</dbReference>
<accession>A0A4P6JYS0</accession>
<dbReference type="KEGG" id="kbs:EPA93_34810"/>
<feature type="region of interest" description="Disordered" evidence="1">
    <location>
        <begin position="1"/>
        <end position="29"/>
    </location>
</feature>
<evidence type="ECO:0000256" key="1">
    <source>
        <dbReference type="SAM" id="MobiDB-lite"/>
    </source>
</evidence>
<evidence type="ECO:0000313" key="3">
    <source>
        <dbReference type="Proteomes" id="UP000290365"/>
    </source>
</evidence>
<dbReference type="EMBL" id="CP035758">
    <property type="protein sequence ID" value="QBD80864.1"/>
    <property type="molecule type" value="Genomic_DNA"/>
</dbReference>
<dbReference type="AlphaFoldDB" id="A0A4P6JYS0"/>
<feature type="compositionally biased region" description="Polar residues" evidence="1">
    <location>
        <begin position="8"/>
        <end position="17"/>
    </location>
</feature>
<sequence>MGMEEQRLSSNGTSNGSVEKGKAADLEDNVTLEDLEPPNLFYSLSWDDWLELQAKAVQAFAHFQQAAEHPNPHSLVHAAEELMVVAVKLVQESALWVPFLQSPRRFSVSSTE</sequence>
<proteinExistence type="predicted"/>
<organism evidence="2 3">
    <name type="scientific">Ktedonosporobacter rubrisoli</name>
    <dbReference type="NCBI Taxonomy" id="2509675"/>
    <lineage>
        <taxon>Bacteria</taxon>
        <taxon>Bacillati</taxon>
        <taxon>Chloroflexota</taxon>
        <taxon>Ktedonobacteria</taxon>
        <taxon>Ktedonobacterales</taxon>
        <taxon>Ktedonosporobacteraceae</taxon>
        <taxon>Ktedonosporobacter</taxon>
    </lineage>
</organism>
<reference evidence="2 3" key="1">
    <citation type="submission" date="2019-01" db="EMBL/GenBank/DDBJ databases">
        <title>Ktedonosporobacter rubrisoli SCAWS-G2.</title>
        <authorList>
            <person name="Huang Y."/>
            <person name="Yan B."/>
        </authorList>
    </citation>
    <scope>NUCLEOTIDE SEQUENCE [LARGE SCALE GENOMIC DNA]</scope>
    <source>
        <strain evidence="2 3">SCAWS-G2</strain>
    </source>
</reference>
<name>A0A4P6JYS0_KTERU</name>